<evidence type="ECO:0000313" key="3">
    <source>
        <dbReference type="Ensembl" id="ENSMICP00000048251.1"/>
    </source>
</evidence>
<dbReference type="PANTHER" id="PTHR12900:SF3">
    <property type="entry name" value="CHECKPOINT PROTEIN HUS1B"/>
    <property type="match status" value="1"/>
</dbReference>
<dbReference type="InterPro" id="IPR007150">
    <property type="entry name" value="HUS1/Mec3"/>
</dbReference>
<dbReference type="GO" id="GO:0035861">
    <property type="term" value="C:site of double-strand break"/>
    <property type="evidence" value="ECO:0007669"/>
    <property type="project" value="TreeGrafter"/>
</dbReference>
<dbReference type="GO" id="GO:0033314">
    <property type="term" value="P:mitotic DNA replication checkpoint signaling"/>
    <property type="evidence" value="ECO:0007669"/>
    <property type="project" value="TreeGrafter"/>
</dbReference>
<dbReference type="GeneTree" id="ENSGT00390000000706"/>
<evidence type="ECO:0000313" key="4">
    <source>
        <dbReference type="Proteomes" id="UP000694394"/>
    </source>
</evidence>
<dbReference type="AlphaFoldDB" id="A0A8C5YBG1"/>
<dbReference type="Ensembl" id="ENSMICT00000070780.1">
    <property type="protein sequence ID" value="ENSMICP00000048251.1"/>
    <property type="gene ID" value="ENSMICG00000043294.1"/>
</dbReference>
<name>A0A8C5YBG1_MICMU</name>
<comment type="similarity">
    <text evidence="1 2">Belongs to the HUS1 family.</text>
</comment>
<dbReference type="GO" id="GO:0030896">
    <property type="term" value="C:checkpoint clamp complex"/>
    <property type="evidence" value="ECO:0007669"/>
    <property type="project" value="InterPro"/>
</dbReference>
<dbReference type="InterPro" id="IPR016580">
    <property type="entry name" value="HUS1"/>
</dbReference>
<dbReference type="GO" id="GO:0005730">
    <property type="term" value="C:nucleolus"/>
    <property type="evidence" value="ECO:0007669"/>
    <property type="project" value="InterPro"/>
</dbReference>
<dbReference type="Proteomes" id="UP000694394">
    <property type="component" value="Chromosome 14"/>
</dbReference>
<evidence type="ECO:0000256" key="2">
    <source>
        <dbReference type="PIRNR" id="PIRNR011312"/>
    </source>
</evidence>
<dbReference type="GO" id="GO:0006289">
    <property type="term" value="P:nucleotide-excision repair"/>
    <property type="evidence" value="ECO:0007669"/>
    <property type="project" value="TreeGrafter"/>
</dbReference>
<dbReference type="Gene3D" id="3.70.10.10">
    <property type="match status" value="1"/>
</dbReference>
<dbReference type="Pfam" id="PF04005">
    <property type="entry name" value="Hus1"/>
    <property type="match status" value="1"/>
</dbReference>
<dbReference type="EMBL" id="ABDC03018415">
    <property type="status" value="NOT_ANNOTATED_CDS"/>
    <property type="molecule type" value="Genomic_DNA"/>
</dbReference>
<sequence>AKITSKGFLQLAEVCAPRCARSAVQAAVLGATGSGGQARQGAFCQFPVEGLSKELSEICLKPTWEHGDAPPWSSNFRGWPPCAGISLVTLVAVHDLSGGVLPKRLWQDCPEPSVRASDVSVYLPALKTLKSIVERTANLGDHVLVETNLSGQMNFSLEADVVRIKSYFKNLGNPPKSALGMPQNQNWENMVQVWVDNRKLLQFFQGQQINPTTALCNIFSKTLLHLVLVHEALSLQYFIPAS</sequence>
<dbReference type="GO" id="GO:0000723">
    <property type="term" value="P:telomere maintenance"/>
    <property type="evidence" value="ECO:0007669"/>
    <property type="project" value="TreeGrafter"/>
</dbReference>
<protein>
    <recommendedName>
        <fullName evidence="2">Checkpoint protein</fullName>
    </recommendedName>
</protein>
<evidence type="ECO:0000256" key="1">
    <source>
        <dbReference type="ARBA" id="ARBA00005563"/>
    </source>
</evidence>
<dbReference type="PIRSF" id="PIRSF011312">
    <property type="entry name" value="Cell_cycle_HUS1"/>
    <property type="match status" value="1"/>
</dbReference>
<reference evidence="3" key="2">
    <citation type="submission" date="2025-08" db="UniProtKB">
        <authorList>
            <consortium name="Ensembl"/>
        </authorList>
    </citation>
    <scope>IDENTIFICATION</scope>
</reference>
<keyword evidence="4" id="KW-1185">Reference proteome</keyword>
<organism evidence="3 4">
    <name type="scientific">Microcebus murinus</name>
    <name type="common">Gray mouse lemur</name>
    <name type="synonym">Lemur murinus</name>
    <dbReference type="NCBI Taxonomy" id="30608"/>
    <lineage>
        <taxon>Eukaryota</taxon>
        <taxon>Metazoa</taxon>
        <taxon>Chordata</taxon>
        <taxon>Craniata</taxon>
        <taxon>Vertebrata</taxon>
        <taxon>Euteleostomi</taxon>
        <taxon>Mammalia</taxon>
        <taxon>Eutheria</taxon>
        <taxon>Euarchontoglires</taxon>
        <taxon>Primates</taxon>
        <taxon>Strepsirrhini</taxon>
        <taxon>Lemuriformes</taxon>
        <taxon>Cheirogaleidae</taxon>
        <taxon>Microcebus</taxon>
    </lineage>
</organism>
<dbReference type="PANTHER" id="PTHR12900">
    <property type="entry name" value="MITOTIC AND DNA DAMAGE CHECKPOINT PROTEIN HUS1"/>
    <property type="match status" value="1"/>
</dbReference>
<reference evidence="3" key="1">
    <citation type="submission" date="2016-12" db="EMBL/GenBank/DDBJ databases">
        <title>Mouse lemur reference genome and diversity panel.</title>
        <authorList>
            <person name="Harris R."/>
            <person name="Larsen P."/>
            <person name="Liu Y."/>
            <person name="Hughes D.S."/>
            <person name="Murali S."/>
            <person name="Raveendran M."/>
            <person name="Korchina V."/>
            <person name="Wang M."/>
            <person name="Jhangiani S."/>
            <person name="Bandaranaike D."/>
            <person name="Bellair M."/>
            <person name="Blankenburg K."/>
            <person name="Chao H."/>
            <person name="Dahdouli M."/>
            <person name="Dinh H."/>
            <person name="Doddapaneni H."/>
            <person name="English A."/>
            <person name="Firestine M."/>
            <person name="Gnanaolivu R."/>
            <person name="Gross S."/>
            <person name="Hernandez B."/>
            <person name="Javaid M."/>
            <person name="Jayaseelan J."/>
            <person name="Jones J."/>
            <person name="Khan Z."/>
            <person name="Kovar C."/>
            <person name="Kurapati P."/>
            <person name="Le B."/>
            <person name="Lee S."/>
            <person name="Li M."/>
            <person name="Mathew T."/>
            <person name="Narasimhan A."/>
            <person name="Ngo D."/>
            <person name="Nguyen L."/>
            <person name="Okwuonu G."/>
            <person name="Ongeri F."/>
            <person name="Osuji N."/>
            <person name="Pu L.-L."/>
            <person name="Puazo M."/>
            <person name="Quiroz J."/>
            <person name="Raj R."/>
            <person name="Rajbhandari K."/>
            <person name="Reid J.G."/>
            <person name="Santibanez J."/>
            <person name="Sexton D."/>
            <person name="Skinner E."/>
            <person name="Vee V."/>
            <person name="Weissenberger G."/>
            <person name="Wu Y."/>
            <person name="Xin Y."/>
            <person name="Han Y."/>
            <person name="Campbell C."/>
            <person name="Brown A."/>
            <person name="Sullivan B."/>
            <person name="Shelton J."/>
            <person name="Brown S."/>
            <person name="Dudchenko O."/>
            <person name="Machol I."/>
            <person name="Durand N."/>
            <person name="Shamim M."/>
            <person name="Lieberman A."/>
            <person name="Muzny D.M."/>
            <person name="Richards S."/>
            <person name="Yoder A."/>
            <person name="Worley K.C."/>
            <person name="Rogers J."/>
            <person name="Gibbs R.A."/>
        </authorList>
    </citation>
    <scope>NUCLEOTIDE SEQUENCE [LARGE SCALE GENOMIC DNA]</scope>
</reference>
<reference evidence="3" key="3">
    <citation type="submission" date="2025-09" db="UniProtKB">
        <authorList>
            <consortium name="Ensembl"/>
        </authorList>
    </citation>
    <scope>IDENTIFICATION</scope>
</reference>
<accession>A0A8C5YBG1</accession>
<proteinExistence type="inferred from homology"/>
<dbReference type="GO" id="GO:0031573">
    <property type="term" value="P:mitotic intra-S DNA damage checkpoint signaling"/>
    <property type="evidence" value="ECO:0007669"/>
    <property type="project" value="TreeGrafter"/>
</dbReference>
<dbReference type="GO" id="GO:0000724">
    <property type="term" value="P:double-strand break repair via homologous recombination"/>
    <property type="evidence" value="ECO:0007669"/>
    <property type="project" value="TreeGrafter"/>
</dbReference>
<gene>
    <name evidence="3" type="primary">HUS1B</name>
</gene>
<dbReference type="GO" id="GO:0044778">
    <property type="term" value="P:meiotic DNA integrity checkpoint signaling"/>
    <property type="evidence" value="ECO:0007669"/>
    <property type="project" value="TreeGrafter"/>
</dbReference>